<dbReference type="SUPFAM" id="SSF46626">
    <property type="entry name" value="Cytochrome c"/>
    <property type="match status" value="1"/>
</dbReference>
<feature type="repeat" description="ANK" evidence="6">
    <location>
        <begin position="115"/>
        <end position="147"/>
    </location>
</feature>
<evidence type="ECO:0000256" key="1">
    <source>
        <dbReference type="ARBA" id="ARBA00022617"/>
    </source>
</evidence>
<name>A0ABT3APT5_9RHOB</name>
<evidence type="ECO:0000313" key="10">
    <source>
        <dbReference type="EMBL" id="MCV2890690.1"/>
    </source>
</evidence>
<keyword evidence="1 7" id="KW-0349">Heme</keyword>
<evidence type="ECO:0000256" key="3">
    <source>
        <dbReference type="ARBA" id="ARBA00022737"/>
    </source>
</evidence>
<dbReference type="PROSITE" id="PS50297">
    <property type="entry name" value="ANK_REP_REGION"/>
    <property type="match status" value="4"/>
</dbReference>
<evidence type="ECO:0000259" key="9">
    <source>
        <dbReference type="PROSITE" id="PS51007"/>
    </source>
</evidence>
<evidence type="ECO:0000256" key="2">
    <source>
        <dbReference type="ARBA" id="ARBA00022723"/>
    </source>
</evidence>
<sequence>MRIASLITCAALTCSSTAIAGPLHDAARTGDTAEIEALLESGLDVDTVEMVTPLLMAALSNQLEAVRLLLSKGADPDIASSAMGTALHAAAQRGFADIVRVLLDAGANLESRNPDRYTPLMIAALNNRANVVAALLEAGADIDAVGIARDNGMGGNGKVNALHVASFKGETDVSAILREAGAGPRPIDYAADAVSNADPQRGRQLANQWCGSCHKVESEDEVIIKPEMGLSLVGIIGRPVASRDDYDYFPALSKVAEAWTWTPERLYSFAAEPMLTIPGTRMRWNDGWTEADVAHIVAYFVSASN</sequence>
<keyword evidence="4 7" id="KW-0408">Iron</keyword>
<evidence type="ECO:0000256" key="7">
    <source>
        <dbReference type="PROSITE-ProRule" id="PRU00433"/>
    </source>
</evidence>
<gene>
    <name evidence="10" type="ORF">OE747_20325</name>
</gene>
<evidence type="ECO:0000256" key="4">
    <source>
        <dbReference type="ARBA" id="ARBA00023004"/>
    </source>
</evidence>
<keyword evidence="2 7" id="KW-0479">Metal-binding</keyword>
<feature type="repeat" description="ANK" evidence="6">
    <location>
        <begin position="82"/>
        <end position="114"/>
    </location>
</feature>
<comment type="caution">
    <text evidence="10">The sequence shown here is derived from an EMBL/GenBank/DDBJ whole genome shotgun (WGS) entry which is preliminary data.</text>
</comment>
<dbReference type="Gene3D" id="1.10.760.10">
    <property type="entry name" value="Cytochrome c-like domain"/>
    <property type="match status" value="1"/>
</dbReference>
<dbReference type="PANTHER" id="PTHR24201">
    <property type="entry name" value="ANK_REP_REGION DOMAIN-CONTAINING PROTEIN"/>
    <property type="match status" value="1"/>
</dbReference>
<keyword evidence="8" id="KW-0732">Signal</keyword>
<dbReference type="InterPro" id="IPR050776">
    <property type="entry name" value="Ank_Repeat/CDKN_Inhibitor"/>
</dbReference>
<feature type="repeat" description="ANK" evidence="6">
    <location>
        <begin position="49"/>
        <end position="81"/>
    </location>
</feature>
<evidence type="ECO:0000313" key="11">
    <source>
        <dbReference type="Proteomes" id="UP001320899"/>
    </source>
</evidence>
<dbReference type="InterPro" id="IPR036770">
    <property type="entry name" value="Ankyrin_rpt-contain_sf"/>
</dbReference>
<reference evidence="10 11" key="1">
    <citation type="submission" date="2022-10" db="EMBL/GenBank/DDBJ databases">
        <title>Ruegeria sp. nov., isolated from ocean surface sediments.</title>
        <authorList>
            <person name="He W."/>
            <person name="Xue H.-P."/>
            <person name="Zhang D.-F."/>
        </authorList>
    </citation>
    <scope>NUCLEOTIDE SEQUENCE [LARGE SCALE GENOMIC DNA]</scope>
    <source>
        <strain evidence="10 11">XHP0148</strain>
    </source>
</reference>
<keyword evidence="11" id="KW-1185">Reference proteome</keyword>
<evidence type="ECO:0000256" key="5">
    <source>
        <dbReference type="ARBA" id="ARBA00023043"/>
    </source>
</evidence>
<dbReference type="PROSITE" id="PS51007">
    <property type="entry name" value="CYTC"/>
    <property type="match status" value="1"/>
</dbReference>
<dbReference type="EMBL" id="JAOWLB010000020">
    <property type="protein sequence ID" value="MCV2890690.1"/>
    <property type="molecule type" value="Genomic_DNA"/>
</dbReference>
<dbReference type="Pfam" id="PF00034">
    <property type="entry name" value="Cytochrom_C"/>
    <property type="match status" value="1"/>
</dbReference>
<keyword evidence="3" id="KW-0677">Repeat</keyword>
<dbReference type="Proteomes" id="UP001320899">
    <property type="component" value="Unassembled WGS sequence"/>
</dbReference>
<evidence type="ECO:0000256" key="6">
    <source>
        <dbReference type="PROSITE-ProRule" id="PRU00023"/>
    </source>
</evidence>
<dbReference type="InterPro" id="IPR009056">
    <property type="entry name" value="Cyt_c-like_dom"/>
</dbReference>
<dbReference type="PROSITE" id="PS50088">
    <property type="entry name" value="ANK_REPEAT"/>
    <property type="match status" value="4"/>
</dbReference>
<dbReference type="SMART" id="SM00248">
    <property type="entry name" value="ANK"/>
    <property type="match status" value="5"/>
</dbReference>
<proteinExistence type="predicted"/>
<dbReference type="RefSeq" id="WP_263830313.1">
    <property type="nucleotide sequence ID" value="NZ_JAOWLB010000020.1"/>
</dbReference>
<protein>
    <submittedName>
        <fullName evidence="10">Ankyrin repeat domain-containing protein</fullName>
    </submittedName>
</protein>
<dbReference type="InterPro" id="IPR002110">
    <property type="entry name" value="Ankyrin_rpt"/>
</dbReference>
<feature type="repeat" description="ANK" evidence="6">
    <location>
        <begin position="22"/>
        <end position="50"/>
    </location>
</feature>
<dbReference type="PANTHER" id="PTHR24201:SF13">
    <property type="entry name" value="ANKYRIN REPEAT DOMAIN-CONTAINING PROTEIN 6-LIKE"/>
    <property type="match status" value="1"/>
</dbReference>
<dbReference type="Pfam" id="PF12796">
    <property type="entry name" value="Ank_2"/>
    <property type="match status" value="2"/>
</dbReference>
<feature type="domain" description="Cytochrome c" evidence="9">
    <location>
        <begin position="197"/>
        <end position="304"/>
    </location>
</feature>
<organism evidence="10 11">
    <name type="scientific">Ruegeria aquimaris</name>
    <dbReference type="NCBI Taxonomy" id="2984333"/>
    <lineage>
        <taxon>Bacteria</taxon>
        <taxon>Pseudomonadati</taxon>
        <taxon>Pseudomonadota</taxon>
        <taxon>Alphaproteobacteria</taxon>
        <taxon>Rhodobacterales</taxon>
        <taxon>Roseobacteraceae</taxon>
        <taxon>Ruegeria</taxon>
    </lineage>
</organism>
<dbReference type="SUPFAM" id="SSF48403">
    <property type="entry name" value="Ankyrin repeat"/>
    <property type="match status" value="1"/>
</dbReference>
<accession>A0ABT3APT5</accession>
<keyword evidence="5 6" id="KW-0040">ANK repeat</keyword>
<evidence type="ECO:0000256" key="8">
    <source>
        <dbReference type="SAM" id="SignalP"/>
    </source>
</evidence>
<dbReference type="Gene3D" id="1.25.40.20">
    <property type="entry name" value="Ankyrin repeat-containing domain"/>
    <property type="match status" value="2"/>
</dbReference>
<feature type="chain" id="PRO_5045603114" evidence="8">
    <location>
        <begin position="21"/>
        <end position="305"/>
    </location>
</feature>
<dbReference type="InterPro" id="IPR036909">
    <property type="entry name" value="Cyt_c-like_dom_sf"/>
</dbReference>
<feature type="signal peptide" evidence="8">
    <location>
        <begin position="1"/>
        <end position="20"/>
    </location>
</feature>